<organism evidence="2 3">
    <name type="scientific">Diversispora eburnea</name>
    <dbReference type="NCBI Taxonomy" id="1213867"/>
    <lineage>
        <taxon>Eukaryota</taxon>
        <taxon>Fungi</taxon>
        <taxon>Fungi incertae sedis</taxon>
        <taxon>Mucoromycota</taxon>
        <taxon>Glomeromycotina</taxon>
        <taxon>Glomeromycetes</taxon>
        <taxon>Diversisporales</taxon>
        <taxon>Diversisporaceae</taxon>
        <taxon>Diversispora</taxon>
    </lineage>
</organism>
<dbReference type="EMBL" id="CAJVPK010000068">
    <property type="protein sequence ID" value="CAG8442034.1"/>
    <property type="molecule type" value="Genomic_DNA"/>
</dbReference>
<comment type="caution">
    <text evidence="2">The sequence shown here is derived from an EMBL/GenBank/DDBJ whole genome shotgun (WGS) entry which is preliminary data.</text>
</comment>
<evidence type="ECO:0000313" key="2">
    <source>
        <dbReference type="EMBL" id="CAG8442034.1"/>
    </source>
</evidence>
<sequence length="188" mass="22592">MLTYKQNNFNQNNQSNQISDRSIFQQTSQQKQTDWQQKTYNWNYQQIIMTEIQELSERLVNHKEIVKQISKYDKLIEIKEEGAEVKEFLESLTEEKRKELFPTVDEFLRNMQNQSSENIENEMAKEFRPGFEGRPLPKLIRMIESGKTFNLSKNIKRKLGTNDDRRINKQIRKYVESYRFQPSPMLDG</sequence>
<dbReference type="OrthoDB" id="2369719at2759"/>
<reference evidence="2" key="1">
    <citation type="submission" date="2021-06" db="EMBL/GenBank/DDBJ databases">
        <authorList>
            <person name="Kallberg Y."/>
            <person name="Tangrot J."/>
            <person name="Rosling A."/>
        </authorList>
    </citation>
    <scope>NUCLEOTIDE SEQUENCE</scope>
    <source>
        <strain evidence="2">AZ414A</strain>
    </source>
</reference>
<accession>A0A9N8YNS0</accession>
<name>A0A9N8YNS0_9GLOM</name>
<feature type="region of interest" description="Disordered" evidence="1">
    <location>
        <begin position="1"/>
        <end position="25"/>
    </location>
</feature>
<protein>
    <submittedName>
        <fullName evidence="2">1305_t:CDS:1</fullName>
    </submittedName>
</protein>
<feature type="compositionally biased region" description="Low complexity" evidence="1">
    <location>
        <begin position="1"/>
        <end position="17"/>
    </location>
</feature>
<proteinExistence type="predicted"/>
<keyword evidence="3" id="KW-1185">Reference proteome</keyword>
<evidence type="ECO:0000256" key="1">
    <source>
        <dbReference type="SAM" id="MobiDB-lite"/>
    </source>
</evidence>
<evidence type="ECO:0000313" key="3">
    <source>
        <dbReference type="Proteomes" id="UP000789706"/>
    </source>
</evidence>
<dbReference type="AlphaFoldDB" id="A0A9N8YNS0"/>
<dbReference type="Proteomes" id="UP000789706">
    <property type="component" value="Unassembled WGS sequence"/>
</dbReference>
<gene>
    <name evidence="2" type="ORF">DEBURN_LOCUS1514</name>
</gene>